<reference evidence="1 2" key="1">
    <citation type="submission" date="2018-08" db="EMBL/GenBank/DDBJ databases">
        <title>Draft genome sequences of two Aspergillus turcosus clinical strains isolated from bronchoalveolar lavage fluid: one azole-susceptible and the other azole-resistant.</title>
        <authorList>
            <person name="Parent-Michaud M."/>
            <person name="Dufresne P.J."/>
            <person name="Fournier E."/>
            <person name="Martineau C."/>
            <person name="Moreira S."/>
            <person name="Perkins V."/>
            <person name="De Repentigny L."/>
            <person name="Dufresne S.F."/>
        </authorList>
    </citation>
    <scope>NUCLEOTIDE SEQUENCE [LARGE SCALE GENOMIC DNA]</scope>
    <source>
        <strain evidence="1">HMR AF 1038</strain>
    </source>
</reference>
<accession>A0A421CZC9</accession>
<dbReference type="AlphaFoldDB" id="A0A421CZC9"/>
<dbReference type="OrthoDB" id="4177740at2759"/>
<comment type="caution">
    <text evidence="1">The sequence shown here is derived from an EMBL/GenBank/DDBJ whole genome shotgun (WGS) entry which is preliminary data.</text>
</comment>
<name>A0A421CZC9_9EURO</name>
<evidence type="ECO:0000313" key="2">
    <source>
        <dbReference type="Proteomes" id="UP000215289"/>
    </source>
</evidence>
<evidence type="ECO:0000313" key="1">
    <source>
        <dbReference type="EMBL" id="RLL95212.1"/>
    </source>
</evidence>
<keyword evidence="2" id="KW-1185">Reference proteome</keyword>
<gene>
    <name evidence="1" type="ORF">CFD26_104550</name>
</gene>
<dbReference type="EMBL" id="NIDN02000163">
    <property type="protein sequence ID" value="RLL95212.1"/>
    <property type="molecule type" value="Genomic_DNA"/>
</dbReference>
<sequence length="345" mass="39950">MASSPVDLAKERVSLRDKYKLTARSIVQALESQSKPAYTHTELTQLRVSLQSFNPEDQKFIDSEACLFEPLTREELEEFTIDKTELPEDDHHHFCEFKETFNEFAPYEVSEDCRMWERACQILEYLNIVQCYYEKKGDKKDGGEDTFSMEYLSHWHHIKAEDSFHDGPQGMLYGLRIGHLKPSDLPRWNAESICQWRDDLEDPKTTRAHIKLVTCTGAEAKEDELLHGELGPIANAIQCRLAQPEFEQTSLFPVLVISLFGPRHGRLLQAKFDNSGTLNIRSSPIYNFVDNDEKMKLLQWDVEWTDKRHGTHGTLKYLLRNPEKMGKLQREIRGSLRSADEALSI</sequence>
<protein>
    <submittedName>
        <fullName evidence="1">Uncharacterized protein</fullName>
    </submittedName>
</protein>
<organism evidence="1 2">
    <name type="scientific">Aspergillus turcosus</name>
    <dbReference type="NCBI Taxonomy" id="1245748"/>
    <lineage>
        <taxon>Eukaryota</taxon>
        <taxon>Fungi</taxon>
        <taxon>Dikarya</taxon>
        <taxon>Ascomycota</taxon>
        <taxon>Pezizomycotina</taxon>
        <taxon>Eurotiomycetes</taxon>
        <taxon>Eurotiomycetidae</taxon>
        <taxon>Eurotiales</taxon>
        <taxon>Aspergillaceae</taxon>
        <taxon>Aspergillus</taxon>
        <taxon>Aspergillus subgen. Fumigati</taxon>
    </lineage>
</organism>
<dbReference type="STRING" id="1245748.A0A421CZC9"/>
<dbReference type="Proteomes" id="UP000215289">
    <property type="component" value="Unassembled WGS sequence"/>
</dbReference>
<proteinExistence type="predicted"/>